<evidence type="ECO:0000256" key="4">
    <source>
        <dbReference type="ARBA" id="ARBA00022989"/>
    </source>
</evidence>
<sequence length="316" mass="35833">MNKKKILYIVLGAIVFLLLLVFFNNRFNDINYMYFIVSILVYSVVLFLRSFKLNKIMKVYTNISFKETVSLTASSQLMGAFIPGRAGEILVSAYLKLKYTVDISKILPILFLDKIIELFCVLLYSLCAVFVISEGLLSFLNDSFTGIKDNYLLISIVMIFVLFSLLIVYKILGPKLKKVLLNIKQSLLIPIKNPKLGIIIIVTSLLTIITEYFYLYFIFHAFNIEITIAKVILVHSLGMIVGVLSMIPGGQGSTEVTMLAVLHFWGYTTLSVITPILASKFLTYFILAMYALPLLPYSVSVLKQRKHSVRKKVNNE</sequence>
<feature type="transmembrane region" description="Helical" evidence="6">
    <location>
        <begin position="193"/>
        <end position="215"/>
    </location>
</feature>
<proteinExistence type="inferred from homology"/>
<feature type="transmembrane region" description="Helical" evidence="6">
    <location>
        <begin position="284"/>
        <end position="302"/>
    </location>
</feature>
<evidence type="ECO:0000256" key="6">
    <source>
        <dbReference type="RuleBase" id="RU363042"/>
    </source>
</evidence>
<keyword evidence="4 6" id="KW-1133">Transmembrane helix</keyword>
<accession>A0A1R0Y2I2</accession>
<keyword evidence="3 6" id="KW-0812">Transmembrane</keyword>
<comment type="subcellular location">
    <subcellularLocation>
        <location evidence="1 6">Cell membrane</location>
        <topology evidence="1 6">Multi-pass membrane protein</topology>
    </subcellularLocation>
</comment>
<evidence type="ECO:0000256" key="5">
    <source>
        <dbReference type="ARBA" id="ARBA00023136"/>
    </source>
</evidence>
<feature type="transmembrane region" description="Helical" evidence="6">
    <location>
        <begin position="227"/>
        <end position="247"/>
    </location>
</feature>
<evidence type="ECO:0000256" key="2">
    <source>
        <dbReference type="ARBA" id="ARBA00022475"/>
    </source>
</evidence>
<feature type="transmembrane region" description="Helical" evidence="6">
    <location>
        <begin position="151"/>
        <end position="172"/>
    </location>
</feature>
<keyword evidence="2" id="KW-1003">Cell membrane</keyword>
<feature type="transmembrane region" description="Helical" evidence="6">
    <location>
        <begin position="115"/>
        <end position="139"/>
    </location>
</feature>
<evidence type="ECO:0000313" key="7">
    <source>
        <dbReference type="EMBL" id="OMD41507.1"/>
    </source>
</evidence>
<dbReference type="EMBL" id="MPTC01000007">
    <property type="protein sequence ID" value="OMD41507.1"/>
    <property type="molecule type" value="Genomic_DNA"/>
</dbReference>
<keyword evidence="6" id="KW-0443">Lipid metabolism</keyword>
<comment type="function">
    <text evidence="6">Catalyzes the transfer of a lysyl group from L-lysyl-tRNA(Lys) to membrane-bound phosphatidylglycerol (PG), which produces lysylphosphatidylglycerol (LPG), a major component of the bacterial membrane with a positive net charge. LPG synthesis contributes to bacterial virulence as it is involved in the resistance mechanism against cationic antimicrobial peptides (CAMP) produces by the host's immune system (defensins, cathelicidins) and by the competing microorganisms.</text>
</comment>
<dbReference type="GO" id="GO:0050071">
    <property type="term" value="F:phosphatidylglycerol lysyltransferase activity"/>
    <property type="evidence" value="ECO:0007669"/>
    <property type="project" value="UniProtKB-EC"/>
</dbReference>
<keyword evidence="5 6" id="KW-0472">Membrane</keyword>
<dbReference type="EC" id="2.3.2.3" evidence="6"/>
<dbReference type="GO" id="GO:0046677">
    <property type="term" value="P:response to antibiotic"/>
    <property type="evidence" value="ECO:0007669"/>
    <property type="project" value="UniProtKB-KW"/>
</dbReference>
<dbReference type="InterPro" id="IPR022791">
    <property type="entry name" value="L-PG_synthase/AglD"/>
</dbReference>
<comment type="similarity">
    <text evidence="6">Belongs to the LPG synthase family.</text>
</comment>
<dbReference type="AlphaFoldDB" id="A0A1R0Y2I2"/>
<evidence type="ECO:0000256" key="1">
    <source>
        <dbReference type="ARBA" id="ARBA00004651"/>
    </source>
</evidence>
<protein>
    <recommendedName>
        <fullName evidence="6">Phosphatidylglycerol lysyltransferase</fullName>
        <ecNumber evidence="6">2.3.2.3</ecNumber>
    </recommendedName>
    <alternativeName>
        <fullName evidence="6">Lysylphosphatidylglycerol synthase</fullName>
    </alternativeName>
</protein>
<keyword evidence="6" id="KW-0046">Antibiotic resistance</keyword>
<keyword evidence="6" id="KW-0808">Transferase</keyword>
<comment type="catalytic activity">
    <reaction evidence="6">
        <text>L-lysyl-tRNA(Lys) + a 1,2-diacyl-sn-glycero-3-phospho-(1'-sn-glycerol) = a 1,2-diacyl-sn-glycero-3-phospho-1'-(3'-O-L-lysyl)-sn-glycerol + tRNA(Lys)</text>
        <dbReference type="Rhea" id="RHEA:10668"/>
        <dbReference type="Rhea" id="RHEA-COMP:9696"/>
        <dbReference type="Rhea" id="RHEA-COMP:9697"/>
        <dbReference type="ChEBI" id="CHEBI:64716"/>
        <dbReference type="ChEBI" id="CHEBI:75792"/>
        <dbReference type="ChEBI" id="CHEBI:78442"/>
        <dbReference type="ChEBI" id="CHEBI:78529"/>
        <dbReference type="EC" id="2.3.2.3"/>
    </reaction>
</comment>
<name>A0A1R0Y2I2_9BACL</name>
<feature type="transmembrane region" description="Helical" evidence="6">
    <location>
        <begin position="259"/>
        <end position="278"/>
    </location>
</feature>
<reference evidence="7 8" key="1">
    <citation type="submission" date="2016-10" db="EMBL/GenBank/DDBJ databases">
        <title>Paenibacillus species isolates.</title>
        <authorList>
            <person name="Beno S.M."/>
        </authorList>
    </citation>
    <scope>NUCLEOTIDE SEQUENCE [LARGE SCALE GENOMIC DNA]</scope>
    <source>
        <strain evidence="7 8">FSL H7-0710</strain>
    </source>
</reference>
<dbReference type="PANTHER" id="PTHR39087">
    <property type="entry name" value="UPF0104 MEMBRANE PROTEIN MJ1595"/>
    <property type="match status" value="1"/>
</dbReference>
<evidence type="ECO:0000313" key="8">
    <source>
        <dbReference type="Proteomes" id="UP000187439"/>
    </source>
</evidence>
<organism evidence="7 8">
    <name type="scientific">Paenibacillus odorifer</name>
    <dbReference type="NCBI Taxonomy" id="189426"/>
    <lineage>
        <taxon>Bacteria</taxon>
        <taxon>Bacillati</taxon>
        <taxon>Bacillota</taxon>
        <taxon>Bacilli</taxon>
        <taxon>Bacillales</taxon>
        <taxon>Paenibacillaceae</taxon>
        <taxon>Paenibacillus</taxon>
    </lineage>
</organism>
<dbReference type="GO" id="GO:0005886">
    <property type="term" value="C:plasma membrane"/>
    <property type="evidence" value="ECO:0007669"/>
    <property type="project" value="UniProtKB-SubCell"/>
</dbReference>
<comment type="caution">
    <text evidence="7">The sequence shown here is derived from an EMBL/GenBank/DDBJ whole genome shotgun (WGS) entry which is preliminary data.</text>
</comment>
<dbReference type="Proteomes" id="UP000187439">
    <property type="component" value="Unassembled WGS sequence"/>
</dbReference>
<gene>
    <name evidence="6" type="primary">mprF</name>
    <name evidence="7" type="ORF">BSK52_11465</name>
</gene>
<feature type="transmembrane region" description="Helical" evidence="6">
    <location>
        <begin position="30"/>
        <end position="48"/>
    </location>
</feature>
<evidence type="ECO:0000256" key="3">
    <source>
        <dbReference type="ARBA" id="ARBA00022692"/>
    </source>
</evidence>
<feature type="transmembrane region" description="Helical" evidence="6">
    <location>
        <begin position="7"/>
        <end position="24"/>
    </location>
</feature>
<dbReference type="Pfam" id="PF03706">
    <property type="entry name" value="LPG_synthase_TM"/>
    <property type="match status" value="1"/>
</dbReference>
<dbReference type="PANTHER" id="PTHR39087:SF2">
    <property type="entry name" value="UPF0104 MEMBRANE PROTEIN MJ1595"/>
    <property type="match status" value="1"/>
</dbReference>
<dbReference type="GO" id="GO:0006629">
    <property type="term" value="P:lipid metabolic process"/>
    <property type="evidence" value="ECO:0007669"/>
    <property type="project" value="UniProtKB-KW"/>
</dbReference>